<feature type="non-terminal residue" evidence="1">
    <location>
        <position position="1"/>
    </location>
</feature>
<name>X1PT02_9ZZZZ</name>
<proteinExistence type="predicted"/>
<comment type="caution">
    <text evidence="1">The sequence shown here is derived from an EMBL/GenBank/DDBJ whole genome shotgun (WGS) entry which is preliminary data.</text>
</comment>
<accession>X1PT02</accession>
<dbReference type="EMBL" id="BARV01031844">
    <property type="protein sequence ID" value="GAI42230.1"/>
    <property type="molecule type" value="Genomic_DNA"/>
</dbReference>
<organism evidence="1">
    <name type="scientific">marine sediment metagenome</name>
    <dbReference type="NCBI Taxonomy" id="412755"/>
    <lineage>
        <taxon>unclassified sequences</taxon>
        <taxon>metagenomes</taxon>
        <taxon>ecological metagenomes</taxon>
    </lineage>
</organism>
<evidence type="ECO:0000313" key="1">
    <source>
        <dbReference type="EMBL" id="GAI42230.1"/>
    </source>
</evidence>
<sequence length="65" mass="7839">GEILVDRGKKVLPLKRIAIADKNCERYGDREWMHSFYGLDVNSITKTILEWGKIRNCFRRKEWER</sequence>
<gene>
    <name evidence="1" type="ORF">S06H3_50304</name>
</gene>
<reference evidence="1" key="1">
    <citation type="journal article" date="2014" name="Front. Microbiol.">
        <title>High frequency of phylogenetically diverse reductive dehalogenase-homologous genes in deep subseafloor sedimentary metagenomes.</title>
        <authorList>
            <person name="Kawai M."/>
            <person name="Futagami T."/>
            <person name="Toyoda A."/>
            <person name="Takaki Y."/>
            <person name="Nishi S."/>
            <person name="Hori S."/>
            <person name="Arai W."/>
            <person name="Tsubouchi T."/>
            <person name="Morono Y."/>
            <person name="Uchiyama I."/>
            <person name="Ito T."/>
            <person name="Fujiyama A."/>
            <person name="Inagaki F."/>
            <person name="Takami H."/>
        </authorList>
    </citation>
    <scope>NUCLEOTIDE SEQUENCE</scope>
    <source>
        <strain evidence="1">Expedition CK06-06</strain>
    </source>
</reference>
<dbReference type="AlphaFoldDB" id="X1PT02"/>
<protein>
    <submittedName>
        <fullName evidence="1">Uncharacterized protein</fullName>
    </submittedName>
</protein>